<feature type="transmembrane region" description="Helical" evidence="2">
    <location>
        <begin position="375"/>
        <end position="394"/>
    </location>
</feature>
<protein>
    <submittedName>
        <fullName evidence="3">Fused MFS/spermidine synthase</fullName>
    </submittedName>
</protein>
<sequence length="721" mass="77795">MFFFSGFPALIYQLTWQRSLFRIFGVNTESVTIVVTAFMLGLGLGSLAGGWISKRQNVKPLLLLGMIELMTAAFGLVSLMIFEQVGYLVADLPLVAMAAINLGLVLIPTLLMGATLPILVAYLARTSGQIGSAVGTLYFINTLGAGAACLACATILFPFFGMHAAVSIAAGINIVVGIGAIVVHRMKPDAAETGAAGATKATTPRLLGMPFVTVLAMLGGFISLSYEIFLFRTISFATGSSSLAFALTLGAFLVGIAVGARNAANVCDECSPTEAMRHATTGLLWANIFGAAFLPVMAQLAWVGPGVIDIGIVVIYLIARQWGALLPYLSQFGIAADSRTGMQTAILYFANIIGCATGAVLTGFVLANWLGLKSMAVFLLAGGTFCAVMLVAALEVPARERMRHGAIAVGILIAGAIANPVIASRVLENLQSKGTVDHDFAQVVENRSGIITVDTDGVVYGNGMYDGRFNIDLKKTDVNGIIRPYALSLFHPAPRDVLMVGLASGSWAQVVASNPAVKSLTIVEINPGYLELIRQQPEVQSILRNPKVRIIEDDGRRWLNHHPTIRFDVVLSNTTWHFRANATNLLSLEFHDLVRRHLNPGGVFFYNTTDSRRVHRTACTAFPHGARFINHMVVSDTPIDWNYTRWRSVLESYRIDGKPELDLGNATDRARVDSLMTQFRLGGPMIEDCPDILAATKDKAVITDDNMGTEWRYYLNLESSK</sequence>
<feature type="transmembrane region" description="Helical" evidence="2">
    <location>
        <begin position="30"/>
        <end position="49"/>
    </location>
</feature>
<dbReference type="InterPro" id="IPR029063">
    <property type="entry name" value="SAM-dependent_MTases_sf"/>
</dbReference>
<feature type="transmembrane region" description="Helical" evidence="2">
    <location>
        <begin position="206"/>
        <end position="231"/>
    </location>
</feature>
<feature type="transmembrane region" description="Helical" evidence="2">
    <location>
        <begin position="166"/>
        <end position="185"/>
    </location>
</feature>
<keyword evidence="2" id="KW-0472">Membrane</keyword>
<dbReference type="PANTHER" id="PTHR43317:SF1">
    <property type="entry name" value="THERMOSPERMINE SYNTHASE ACAULIS5"/>
    <property type="match status" value="1"/>
</dbReference>
<dbReference type="Gene3D" id="3.40.50.150">
    <property type="entry name" value="Vaccinia Virus protein VP39"/>
    <property type="match status" value="1"/>
</dbReference>
<feature type="transmembrane region" description="Helical" evidence="2">
    <location>
        <begin position="61"/>
        <end position="82"/>
    </location>
</feature>
<dbReference type="Pfam" id="PF01564">
    <property type="entry name" value="Spermine_synth"/>
    <property type="match status" value="1"/>
</dbReference>
<accession>A0A973WBD0</accession>
<dbReference type="SUPFAM" id="SSF53335">
    <property type="entry name" value="S-adenosyl-L-methionine-dependent methyltransferases"/>
    <property type="match status" value="1"/>
</dbReference>
<feature type="transmembrane region" description="Helical" evidence="2">
    <location>
        <begin position="310"/>
        <end position="334"/>
    </location>
</feature>
<comment type="caution">
    <text evidence="3">The sequence shown here is derived from an EMBL/GenBank/DDBJ whole genome shotgun (WGS) entry which is preliminary data.</text>
</comment>
<feature type="transmembrane region" description="Helical" evidence="2">
    <location>
        <begin position="284"/>
        <end position="304"/>
    </location>
</feature>
<reference evidence="3" key="1">
    <citation type="submission" date="2020-06" db="EMBL/GenBank/DDBJ databases">
        <title>Whole Genome Sequence of Bradyrhizobium sp. Strain 1S1.</title>
        <authorList>
            <person name="Bromfield E.S.P."/>
            <person name="Cloutier S."/>
        </authorList>
    </citation>
    <scope>NUCLEOTIDE SEQUENCE [LARGE SCALE GENOMIC DNA]</scope>
    <source>
        <strain evidence="3">1S1</strain>
    </source>
</reference>
<dbReference type="PANTHER" id="PTHR43317">
    <property type="entry name" value="THERMOSPERMINE SYNTHASE ACAULIS5"/>
    <property type="match status" value="1"/>
</dbReference>
<dbReference type="GO" id="GO:0006596">
    <property type="term" value="P:polyamine biosynthetic process"/>
    <property type="evidence" value="ECO:0007669"/>
    <property type="project" value="UniProtKB-KW"/>
</dbReference>
<dbReference type="Gene3D" id="1.20.1250.20">
    <property type="entry name" value="MFS general substrate transporter like domains"/>
    <property type="match status" value="1"/>
</dbReference>
<keyword evidence="1" id="KW-0620">Polyamine biosynthesis</keyword>
<keyword evidence="2" id="KW-1133">Transmembrane helix</keyword>
<feature type="transmembrane region" description="Helical" evidence="2">
    <location>
        <begin position="136"/>
        <end position="160"/>
    </location>
</feature>
<feature type="transmembrane region" description="Helical" evidence="2">
    <location>
        <begin position="243"/>
        <end position="264"/>
    </location>
</feature>
<dbReference type="CDD" id="cd02440">
    <property type="entry name" value="AdoMet_MTases"/>
    <property type="match status" value="1"/>
</dbReference>
<dbReference type="AlphaFoldDB" id="A0A973WBD0"/>
<proteinExistence type="predicted"/>
<feature type="transmembrane region" description="Helical" evidence="2">
    <location>
        <begin position="346"/>
        <end position="369"/>
    </location>
</feature>
<evidence type="ECO:0000313" key="3">
    <source>
        <dbReference type="EMBL" id="NVI50724.1"/>
    </source>
</evidence>
<keyword evidence="2" id="KW-0812">Transmembrane</keyword>
<dbReference type="InterPro" id="IPR036259">
    <property type="entry name" value="MFS_trans_sf"/>
</dbReference>
<organism evidence="3">
    <name type="scientific">Bradyrhizobium septentrionale</name>
    <dbReference type="NCBI Taxonomy" id="1404411"/>
    <lineage>
        <taxon>Bacteria</taxon>
        <taxon>Pseudomonadati</taxon>
        <taxon>Pseudomonadota</taxon>
        <taxon>Alphaproteobacteria</taxon>
        <taxon>Hyphomicrobiales</taxon>
        <taxon>Nitrobacteraceae</taxon>
        <taxon>Bradyrhizobium</taxon>
    </lineage>
</organism>
<gene>
    <name evidence="3" type="ORF">HAP48_049980</name>
</gene>
<evidence type="ECO:0000256" key="1">
    <source>
        <dbReference type="ARBA" id="ARBA00023115"/>
    </source>
</evidence>
<dbReference type="EMBL" id="JAAOLE020000002">
    <property type="protein sequence ID" value="NVI50724.1"/>
    <property type="molecule type" value="Genomic_DNA"/>
</dbReference>
<name>A0A973WBD0_9BRAD</name>
<feature type="transmembrane region" description="Helical" evidence="2">
    <location>
        <begin position="94"/>
        <end position="124"/>
    </location>
</feature>
<evidence type="ECO:0000256" key="2">
    <source>
        <dbReference type="SAM" id="Phobius"/>
    </source>
</evidence>
<feature type="transmembrane region" description="Helical" evidence="2">
    <location>
        <begin position="406"/>
        <end position="423"/>
    </location>
</feature>
<dbReference type="NCBIfam" id="NF037959">
    <property type="entry name" value="MFS_SpdSyn"/>
    <property type="match status" value="1"/>
</dbReference>
<dbReference type="SUPFAM" id="SSF103473">
    <property type="entry name" value="MFS general substrate transporter"/>
    <property type="match status" value="1"/>
</dbReference>